<name>A0A1H0DU40_9BACT</name>
<protein>
    <submittedName>
        <fullName evidence="3">Outer membrane protein beta-barrel domain-containing protein</fullName>
    </submittedName>
</protein>
<evidence type="ECO:0000313" key="4">
    <source>
        <dbReference type="Proteomes" id="UP000199134"/>
    </source>
</evidence>
<feature type="domain" description="Outer membrane protein beta-barrel" evidence="2">
    <location>
        <begin position="19"/>
        <end position="185"/>
    </location>
</feature>
<dbReference type="EMBL" id="FNIW01000002">
    <property type="protein sequence ID" value="SDN73692.1"/>
    <property type="molecule type" value="Genomic_DNA"/>
</dbReference>
<feature type="chain" id="PRO_5011490068" evidence="1">
    <location>
        <begin position="21"/>
        <end position="205"/>
    </location>
</feature>
<evidence type="ECO:0000259" key="2">
    <source>
        <dbReference type="Pfam" id="PF13568"/>
    </source>
</evidence>
<sequence length="205" mass="21778">MMKKFLVAIVAVLFAAPSFAQYSSGGFSLSESTVYYGARVGLNVAWISGDYDKSLGAKAGMNIGGVLGLRVSDATPVFLESGLYFAMQGAKDGKKEVNLNYLEIPLLIKYGVQVTDDIALLPYLGPTFGLGIAGKTKYPGEGSVGSFSSDGGFNRPDVGIKFGCGAEYNKLYLETGLKFGVTNILDDDNDAAHNGAWYINFGVNF</sequence>
<proteinExistence type="predicted"/>
<dbReference type="Pfam" id="PF13568">
    <property type="entry name" value="OMP_b-brl_2"/>
    <property type="match status" value="1"/>
</dbReference>
<dbReference type="Proteomes" id="UP000199134">
    <property type="component" value="Unassembled WGS sequence"/>
</dbReference>
<evidence type="ECO:0000313" key="3">
    <source>
        <dbReference type="EMBL" id="SDN73692.1"/>
    </source>
</evidence>
<dbReference type="RefSeq" id="WP_091851602.1">
    <property type="nucleotide sequence ID" value="NZ_FNIW01000002.1"/>
</dbReference>
<keyword evidence="1" id="KW-0732">Signal</keyword>
<gene>
    <name evidence="3" type="ORF">SAMN04487900_102155</name>
</gene>
<dbReference type="AlphaFoldDB" id="A0A1H0DU40"/>
<evidence type="ECO:0000256" key="1">
    <source>
        <dbReference type="SAM" id="SignalP"/>
    </source>
</evidence>
<reference evidence="4" key="1">
    <citation type="submission" date="2016-10" db="EMBL/GenBank/DDBJ databases">
        <authorList>
            <person name="de Groot N.N."/>
        </authorList>
    </citation>
    <scope>NUCLEOTIDE SEQUENCE [LARGE SCALE GENOMIC DNA]</scope>
    <source>
        <strain evidence="4">BP1-145</strain>
    </source>
</reference>
<feature type="signal peptide" evidence="1">
    <location>
        <begin position="1"/>
        <end position="20"/>
    </location>
</feature>
<comment type="caution">
    <text evidence="3">The sequence shown here is derived from an EMBL/GenBank/DDBJ whole genome shotgun (WGS) entry which is preliminary data.</text>
</comment>
<dbReference type="InterPro" id="IPR025665">
    <property type="entry name" value="Beta-barrel_OMP_2"/>
</dbReference>
<accession>A0A1H0DU40</accession>
<organism evidence="3 4">
    <name type="scientific">Prevotella communis</name>
    <dbReference type="NCBI Taxonomy" id="2913614"/>
    <lineage>
        <taxon>Bacteria</taxon>
        <taxon>Pseudomonadati</taxon>
        <taxon>Bacteroidota</taxon>
        <taxon>Bacteroidia</taxon>
        <taxon>Bacteroidales</taxon>
        <taxon>Prevotellaceae</taxon>
        <taxon>Prevotella</taxon>
    </lineage>
</organism>
<dbReference type="OrthoDB" id="1082211at2"/>